<accession>B3QSI1</accession>
<evidence type="ECO:0000259" key="2">
    <source>
        <dbReference type="Pfam" id="PF18962"/>
    </source>
</evidence>
<keyword evidence="1" id="KW-0732">Signal</keyword>
<dbReference type="STRING" id="517418.Ctha_0101"/>
<dbReference type="EMBL" id="CP001100">
    <property type="protein sequence ID" value="ACF12572.1"/>
    <property type="molecule type" value="Genomic_DNA"/>
</dbReference>
<dbReference type="InterPro" id="IPR026444">
    <property type="entry name" value="Secre_tail"/>
</dbReference>
<keyword evidence="4" id="KW-1185">Reference proteome</keyword>
<organism evidence="3 4">
    <name type="scientific">Chloroherpeton thalassium (strain ATCC 35110 / GB-78)</name>
    <dbReference type="NCBI Taxonomy" id="517418"/>
    <lineage>
        <taxon>Bacteria</taxon>
        <taxon>Pseudomonadati</taxon>
        <taxon>Chlorobiota</taxon>
        <taxon>Chlorobiia</taxon>
        <taxon>Chlorobiales</taxon>
        <taxon>Chloroherpetonaceae</taxon>
        <taxon>Chloroherpeton</taxon>
    </lineage>
</organism>
<sequence>MRKRFTLFFLFALFGFWGVISAQTSSSYFPAEQNHVWYYKVTPLTAKGKNESSAFLKVDSLKETTTTTYQGKSAKRLLSAYGLLNGSLTTPFLDTTYLHFEGTSAWQYLSALPSTLNTSLLSDTLQMKNVLAFLDSLEGWGNLYRFGESVSKTYTVFEKQIQVDFENFQLPVQFKVAGKRLPDQTLSLEAGDFNCKKFAISFGINLIIDLGIFGKQTVPAITIMDSTWIAPNHWIVKQLLPTTKVDLSSLNTLLKSAGLDTLPVTAFTIPGELTELINQPISSTPALGTVPVSAFSLDQNYPNPFNPQTAIPFELEKAGFVSLKIYDILGREVQPLVEKKLSAGKHLAFFNGEKLPSGLYFYKLIAGGKQEIRKMMLVK</sequence>
<dbReference type="Gene3D" id="2.40.360.20">
    <property type="match status" value="1"/>
</dbReference>
<evidence type="ECO:0000313" key="3">
    <source>
        <dbReference type="EMBL" id="ACF12572.1"/>
    </source>
</evidence>
<dbReference type="HOGENOM" id="CLU_729008_0_0_10"/>
<dbReference type="Pfam" id="PF18962">
    <property type="entry name" value="Por_Secre_tail"/>
    <property type="match status" value="1"/>
</dbReference>
<feature type="chain" id="PRO_5002795720" description="Secretion system C-terminal sorting domain-containing protein" evidence="1">
    <location>
        <begin position="23"/>
        <end position="379"/>
    </location>
</feature>
<dbReference type="KEGG" id="cts:Ctha_0101"/>
<reference evidence="3 4" key="1">
    <citation type="submission" date="2008-06" db="EMBL/GenBank/DDBJ databases">
        <title>Complete sequence of Chloroherpeton thalassium ATCC 35110.</title>
        <authorList>
            <consortium name="US DOE Joint Genome Institute"/>
            <person name="Lucas S."/>
            <person name="Copeland A."/>
            <person name="Lapidus A."/>
            <person name="Glavina del Rio T."/>
            <person name="Dalin E."/>
            <person name="Tice H."/>
            <person name="Bruce D."/>
            <person name="Goodwin L."/>
            <person name="Pitluck S."/>
            <person name="Schmutz J."/>
            <person name="Larimer F."/>
            <person name="Land M."/>
            <person name="Hauser L."/>
            <person name="Kyrpides N."/>
            <person name="Mikhailova N."/>
            <person name="Liu Z."/>
            <person name="Li T."/>
            <person name="Zhao F."/>
            <person name="Overmann J."/>
            <person name="Bryant D.A."/>
            <person name="Richardson P."/>
        </authorList>
    </citation>
    <scope>NUCLEOTIDE SEQUENCE [LARGE SCALE GENOMIC DNA]</scope>
    <source>
        <strain evidence="4">ATCC 35110 / GB-78</strain>
    </source>
</reference>
<dbReference type="Proteomes" id="UP000001208">
    <property type="component" value="Chromosome"/>
</dbReference>
<protein>
    <recommendedName>
        <fullName evidence="2">Secretion system C-terminal sorting domain-containing protein</fullName>
    </recommendedName>
</protein>
<evidence type="ECO:0000256" key="1">
    <source>
        <dbReference type="SAM" id="SignalP"/>
    </source>
</evidence>
<feature type="domain" description="Secretion system C-terminal sorting" evidence="2">
    <location>
        <begin position="301"/>
        <end position="376"/>
    </location>
</feature>
<name>B3QSI1_CHLT3</name>
<dbReference type="AlphaFoldDB" id="B3QSI1"/>
<dbReference type="OrthoDB" id="1523755at2"/>
<dbReference type="RefSeq" id="WP_012498656.1">
    <property type="nucleotide sequence ID" value="NC_011026.1"/>
</dbReference>
<evidence type="ECO:0000313" key="4">
    <source>
        <dbReference type="Proteomes" id="UP000001208"/>
    </source>
</evidence>
<dbReference type="eggNOG" id="COG0737">
    <property type="taxonomic scope" value="Bacteria"/>
</dbReference>
<proteinExistence type="predicted"/>
<feature type="signal peptide" evidence="1">
    <location>
        <begin position="1"/>
        <end position="22"/>
    </location>
</feature>
<dbReference type="Gene3D" id="2.60.40.4070">
    <property type="match status" value="1"/>
</dbReference>
<dbReference type="NCBIfam" id="TIGR04183">
    <property type="entry name" value="Por_Secre_tail"/>
    <property type="match status" value="1"/>
</dbReference>
<gene>
    <name evidence="3" type="ordered locus">Ctha_0101</name>
</gene>